<dbReference type="RefSeq" id="WP_303762941.1">
    <property type="nucleotide sequence ID" value="NZ_JABZGR010000003.1"/>
</dbReference>
<reference evidence="2" key="1">
    <citation type="submission" date="2020-04" db="EMBL/GenBank/DDBJ databases">
        <title>Deep metagenomics examines the oral microbiome during advanced dental caries in children, revealing novel taxa and co-occurrences with host molecules.</title>
        <authorList>
            <person name="Baker J.L."/>
            <person name="Morton J.T."/>
            <person name="Dinis M."/>
            <person name="Alvarez R."/>
            <person name="Tran N.C."/>
            <person name="Knight R."/>
            <person name="Edlund A."/>
        </authorList>
    </citation>
    <scope>NUCLEOTIDE SEQUENCE</scope>
    <source>
        <strain evidence="2">JCVI_34_bin.1</strain>
    </source>
</reference>
<gene>
    <name evidence="2" type="ORF">HXK21_01940</name>
</gene>
<keyword evidence="1" id="KW-0732">Signal</keyword>
<comment type="caution">
    <text evidence="2">The sequence shown here is derived from an EMBL/GenBank/DDBJ whole genome shotgun (WGS) entry which is preliminary data.</text>
</comment>
<dbReference type="EMBL" id="JABZGR010000003">
    <property type="protein sequence ID" value="MBF0969793.1"/>
    <property type="molecule type" value="Genomic_DNA"/>
</dbReference>
<feature type="chain" id="PRO_5037411530" evidence="1">
    <location>
        <begin position="30"/>
        <end position="295"/>
    </location>
</feature>
<evidence type="ECO:0000313" key="3">
    <source>
        <dbReference type="Proteomes" id="UP000704068"/>
    </source>
</evidence>
<accession>A0A929WZG9</accession>
<organism evidence="2 3">
    <name type="scientific">Alloprevotella tannerae</name>
    <dbReference type="NCBI Taxonomy" id="76122"/>
    <lineage>
        <taxon>Bacteria</taxon>
        <taxon>Pseudomonadati</taxon>
        <taxon>Bacteroidota</taxon>
        <taxon>Bacteroidia</taxon>
        <taxon>Bacteroidales</taxon>
        <taxon>Prevotellaceae</taxon>
        <taxon>Alloprevotella</taxon>
    </lineage>
</organism>
<dbReference type="AlphaFoldDB" id="A0A929WZG9"/>
<protein>
    <submittedName>
        <fullName evidence="2">50S ribosomal protein L7/L12</fullName>
    </submittedName>
</protein>
<evidence type="ECO:0000256" key="1">
    <source>
        <dbReference type="SAM" id="SignalP"/>
    </source>
</evidence>
<name>A0A929WZG9_9BACT</name>
<sequence>MHKPLLKKNFAAIVALLVASFALPQQMYAQDNYDMEIIGTRVNSLNCKDLSTIDGVSGTVTFDPTTNTLTLENATIKTIVPECVGLESLIKDLTINVVGNNSITSESYWGLFNDKNCNITIKGSGKLVVNGAISVPQEGFRRAIFNWGTIVVDGCDLEACGGVYGLGSGYWKFINCNVRAKGGGGSNRDAYAGSITWVWDTAPELVGCKVTAPVGAYWTSFENNKHTNYVLVDAEGKVVTDWVEITRDNTNISAPNIATAAKLGIYTAQGLRCAGELKDQPAGIYIVGGKKVMKP</sequence>
<keyword evidence="2" id="KW-0687">Ribonucleoprotein</keyword>
<keyword evidence="2" id="KW-0689">Ribosomal protein</keyword>
<proteinExistence type="predicted"/>
<feature type="signal peptide" evidence="1">
    <location>
        <begin position="1"/>
        <end position="29"/>
    </location>
</feature>
<dbReference type="Proteomes" id="UP000704068">
    <property type="component" value="Unassembled WGS sequence"/>
</dbReference>
<dbReference type="GO" id="GO:0005840">
    <property type="term" value="C:ribosome"/>
    <property type="evidence" value="ECO:0007669"/>
    <property type="project" value="UniProtKB-KW"/>
</dbReference>
<evidence type="ECO:0000313" key="2">
    <source>
        <dbReference type="EMBL" id="MBF0969793.1"/>
    </source>
</evidence>